<name>A0A369JE41_HYPMA</name>
<dbReference type="InParanoid" id="A0A369JE41"/>
<comment type="caution">
    <text evidence="2">The sequence shown here is derived from an EMBL/GenBank/DDBJ whole genome shotgun (WGS) entry which is preliminary data.</text>
</comment>
<organism evidence="2 3">
    <name type="scientific">Hypsizygus marmoreus</name>
    <name type="common">White beech mushroom</name>
    <name type="synonym">Agaricus marmoreus</name>
    <dbReference type="NCBI Taxonomy" id="39966"/>
    <lineage>
        <taxon>Eukaryota</taxon>
        <taxon>Fungi</taxon>
        <taxon>Dikarya</taxon>
        <taxon>Basidiomycota</taxon>
        <taxon>Agaricomycotina</taxon>
        <taxon>Agaricomycetes</taxon>
        <taxon>Agaricomycetidae</taxon>
        <taxon>Agaricales</taxon>
        <taxon>Tricholomatineae</taxon>
        <taxon>Lyophyllaceae</taxon>
        <taxon>Hypsizygus</taxon>
    </lineage>
</organism>
<feature type="region of interest" description="Disordered" evidence="1">
    <location>
        <begin position="1"/>
        <end position="39"/>
    </location>
</feature>
<evidence type="ECO:0000313" key="2">
    <source>
        <dbReference type="EMBL" id="RDB19602.1"/>
    </source>
</evidence>
<gene>
    <name evidence="2" type="ORF">Hypma_013279</name>
</gene>
<evidence type="ECO:0000313" key="3">
    <source>
        <dbReference type="Proteomes" id="UP000076154"/>
    </source>
</evidence>
<dbReference type="AlphaFoldDB" id="A0A369JE41"/>
<evidence type="ECO:0000256" key="1">
    <source>
        <dbReference type="SAM" id="MobiDB-lite"/>
    </source>
</evidence>
<proteinExistence type="predicted"/>
<reference evidence="2" key="1">
    <citation type="submission" date="2018-04" db="EMBL/GenBank/DDBJ databases">
        <title>Whole genome sequencing of Hypsizygus marmoreus.</title>
        <authorList>
            <person name="Choi I.-G."/>
            <person name="Min B."/>
            <person name="Kim J.-G."/>
            <person name="Kim S."/>
            <person name="Oh Y.-L."/>
            <person name="Kong W.-S."/>
            <person name="Park H."/>
            <person name="Jeong J."/>
            <person name="Song E.-S."/>
        </authorList>
    </citation>
    <scope>NUCLEOTIDE SEQUENCE [LARGE SCALE GENOMIC DNA]</scope>
    <source>
        <strain evidence="2">51987-8</strain>
    </source>
</reference>
<accession>A0A369JE41</accession>
<sequence>MQCTSKHNPGPTKVVVATMHQPTAAHGSDTRTQPEPHSPSTVLLLLAQPKRILLLVLRREGRNNATTSSEEGLL</sequence>
<dbReference type="Proteomes" id="UP000076154">
    <property type="component" value="Unassembled WGS sequence"/>
</dbReference>
<keyword evidence="3" id="KW-1185">Reference proteome</keyword>
<dbReference type="EMBL" id="LUEZ02000077">
    <property type="protein sequence ID" value="RDB19602.1"/>
    <property type="molecule type" value="Genomic_DNA"/>
</dbReference>
<protein>
    <submittedName>
        <fullName evidence="2">Uncharacterized protein</fullName>
    </submittedName>
</protein>